<proteinExistence type="predicted"/>
<accession>A0A8I1K9T9</accession>
<name>A0A8I1K9T9_9PSED</name>
<keyword evidence="2" id="KW-0808">Transferase</keyword>
<evidence type="ECO:0000313" key="2">
    <source>
        <dbReference type="EMBL" id="MBJ2256922.1"/>
    </source>
</evidence>
<protein>
    <submittedName>
        <fullName evidence="2">RNA-directed DNA polymerase</fullName>
    </submittedName>
</protein>
<dbReference type="GO" id="GO:0003964">
    <property type="term" value="F:RNA-directed DNA polymerase activity"/>
    <property type="evidence" value="ECO:0007669"/>
    <property type="project" value="UniProtKB-KW"/>
</dbReference>
<keyword evidence="2" id="KW-0548">Nucleotidyltransferase</keyword>
<dbReference type="Pfam" id="PF00078">
    <property type="entry name" value="RVT_1"/>
    <property type="match status" value="1"/>
</dbReference>
<evidence type="ECO:0000313" key="3">
    <source>
        <dbReference type="Proteomes" id="UP000658390"/>
    </source>
</evidence>
<dbReference type="GeneID" id="70102858"/>
<dbReference type="EMBL" id="JAEKCZ010000007">
    <property type="protein sequence ID" value="MBJ2256922.1"/>
    <property type="molecule type" value="Genomic_DNA"/>
</dbReference>
<dbReference type="CDD" id="cd01646">
    <property type="entry name" value="RT_Bac_retron_I"/>
    <property type="match status" value="1"/>
</dbReference>
<dbReference type="RefSeq" id="WP_076964274.1">
    <property type="nucleotide sequence ID" value="NZ_JAEKCZ010000007.1"/>
</dbReference>
<keyword evidence="2" id="KW-0695">RNA-directed DNA polymerase</keyword>
<reference evidence="2" key="1">
    <citation type="submission" date="2020-12" db="EMBL/GenBank/DDBJ databases">
        <title>Antibiotic resistance and phylogeny of Pseudomonas spp. isolated over three decades from chicken meat in the Norwegian food chain.</title>
        <authorList>
            <person name="Moen B."/>
        </authorList>
    </citation>
    <scope>NUCLEOTIDE SEQUENCE</scope>
    <source>
        <strain evidence="2">MF6762</strain>
    </source>
</reference>
<gene>
    <name evidence="2" type="ORF">JFT45_10370</name>
</gene>
<dbReference type="PROSITE" id="PS50878">
    <property type="entry name" value="RT_POL"/>
    <property type="match status" value="1"/>
</dbReference>
<dbReference type="Proteomes" id="UP000658390">
    <property type="component" value="Unassembled WGS sequence"/>
</dbReference>
<feature type="domain" description="Reverse transcriptase" evidence="1">
    <location>
        <begin position="1"/>
        <end position="340"/>
    </location>
</feature>
<dbReference type="AlphaFoldDB" id="A0A8I1K9T9"/>
<sequence length="663" mass="76148">MYKQPSNKVRIRKNDEYRAMLTETLPYEVPMLFSNEGLYLAAKDKLLSKLKEEHGLDIFNNQPTIPYKYKIRKNSYESRGLAIMHPAQQLETGLFYSRYDHLIVGLCQRSPFSLRAPCSIASYYVERALSSSNNTGKDNHVEEAADGFGVVPNTGTSYFAYKKFPFLFRYYDSLEFLRLEKKFKQLTKMDISDCFNRIYTHTIAWAVKSKEHAKRNKQQSSFEASFDKLIQNANHGETAGILIGPEVSRIFAEIILQRVDLDIISRASKLGLQLDTDYTIRRYVDDYFIYTNTSTAQDALKKLIPGALAEFKLAINNGKTSDQVRPYITSTSISRHNISINIASFFNKYVDFKSELNEESGKNSTVIFLKGIDNVTAAVVQTITAVKRSIGEMGSYDATANYFLGMFKKFLSRMIGKKIKSENDTAHNALYFFLTAIIDIVFFYYSMTLRVRQTYQISEIILMIAKIMKPLPADLKDTLIRKIVDEGRLIINQANNDLPEHKIEVMNLLIVLRTFGVEYVFDMPLLSRTFEFDIGPEQEISIKENFDYFQLVFLLSYIGGIPAFDNLVSTAVEFSSVRFLSKGWADEAENVFMFFDLLSCPYVSPAEKQKIAKLALRHISEKNLNERANKLIQDVSLRTWFFGWTQTVDLGLVLKKKELRTPY</sequence>
<evidence type="ECO:0000259" key="1">
    <source>
        <dbReference type="PROSITE" id="PS50878"/>
    </source>
</evidence>
<dbReference type="NCBIfam" id="NF041748">
    <property type="entry name" value="Drt3b"/>
    <property type="match status" value="1"/>
</dbReference>
<dbReference type="InterPro" id="IPR000477">
    <property type="entry name" value="RT_dom"/>
</dbReference>
<comment type="caution">
    <text evidence="2">The sequence shown here is derived from an EMBL/GenBank/DDBJ whole genome shotgun (WGS) entry which is preliminary data.</text>
</comment>
<organism evidence="2 3">
    <name type="scientific">Pseudomonas psychrophila</name>
    <dbReference type="NCBI Taxonomy" id="122355"/>
    <lineage>
        <taxon>Bacteria</taxon>
        <taxon>Pseudomonadati</taxon>
        <taxon>Pseudomonadota</taxon>
        <taxon>Gammaproteobacteria</taxon>
        <taxon>Pseudomonadales</taxon>
        <taxon>Pseudomonadaceae</taxon>
        <taxon>Pseudomonas</taxon>
    </lineage>
</organism>